<reference evidence="2" key="1">
    <citation type="journal article" date="2023" name="Nat. Plants">
        <title>Single-cell RNA sequencing provides a high-resolution roadmap for understanding the multicellular compartmentation of specialized metabolism.</title>
        <authorList>
            <person name="Sun S."/>
            <person name="Shen X."/>
            <person name="Li Y."/>
            <person name="Li Y."/>
            <person name="Wang S."/>
            <person name="Li R."/>
            <person name="Zhang H."/>
            <person name="Shen G."/>
            <person name="Guo B."/>
            <person name="Wei J."/>
            <person name="Xu J."/>
            <person name="St-Pierre B."/>
            <person name="Chen S."/>
            <person name="Sun C."/>
        </authorList>
    </citation>
    <scope>NUCLEOTIDE SEQUENCE [LARGE SCALE GENOMIC DNA]</scope>
</reference>
<organism evidence="1 2">
    <name type="scientific">Catharanthus roseus</name>
    <name type="common">Madagascar periwinkle</name>
    <name type="synonym">Vinca rosea</name>
    <dbReference type="NCBI Taxonomy" id="4058"/>
    <lineage>
        <taxon>Eukaryota</taxon>
        <taxon>Viridiplantae</taxon>
        <taxon>Streptophyta</taxon>
        <taxon>Embryophyta</taxon>
        <taxon>Tracheophyta</taxon>
        <taxon>Spermatophyta</taxon>
        <taxon>Magnoliopsida</taxon>
        <taxon>eudicotyledons</taxon>
        <taxon>Gunneridae</taxon>
        <taxon>Pentapetalae</taxon>
        <taxon>asterids</taxon>
        <taxon>lamiids</taxon>
        <taxon>Gentianales</taxon>
        <taxon>Apocynaceae</taxon>
        <taxon>Rauvolfioideae</taxon>
        <taxon>Vinceae</taxon>
        <taxon>Catharanthinae</taxon>
        <taxon>Catharanthus</taxon>
    </lineage>
</organism>
<evidence type="ECO:0000313" key="2">
    <source>
        <dbReference type="Proteomes" id="UP001060085"/>
    </source>
</evidence>
<protein>
    <submittedName>
        <fullName evidence="1">Uncharacterized protein</fullName>
    </submittedName>
</protein>
<comment type="caution">
    <text evidence="1">The sequence shown here is derived from an EMBL/GenBank/DDBJ whole genome shotgun (WGS) entry which is preliminary data.</text>
</comment>
<dbReference type="EMBL" id="CM044702">
    <property type="protein sequence ID" value="KAI5677641.1"/>
    <property type="molecule type" value="Genomic_DNA"/>
</dbReference>
<accession>A0ACC0BY81</accession>
<dbReference type="Proteomes" id="UP001060085">
    <property type="component" value="Linkage Group LG02"/>
</dbReference>
<keyword evidence="2" id="KW-1185">Reference proteome</keyword>
<name>A0ACC0BY81_CATRO</name>
<sequence>MALPSLSRVPISETGLRLLVIDKGKEVSFPLSSGPSSPVGHAIVDRRAITPIEIHLVIPLVSSRLGNSYEQSCDTPRHSPRDSGKASTPLGYCLCLSVQVLRLEGSLCWFIDASMCTSYGQIILLLCFLILKRLMPVTLQAHVYGKELVRHAEVFMDGAAFVAEIYFNVPGPLLYIPPDLSKETAYYKNLFVKIRCYGWDFVVREFVACPLRTDITPSLSPFVLDPIVDLMFPLPALENHPAVYQLLVIQDSLEPPLEGQNVYRLCTQRLFWVHHLEVYMEELYMVTYRLLAPPSGVNLFLVYFPQARLVTPYHYITGNCGSTIQVVSESFGKSPLAIYCLIGIIQLLSISVGSISASILFRSKGSNHIPWICSPSIFSNQVTTKSLIRLLTMVEYLFMLSSFASKEPMT</sequence>
<evidence type="ECO:0000313" key="1">
    <source>
        <dbReference type="EMBL" id="KAI5677641.1"/>
    </source>
</evidence>
<gene>
    <name evidence="1" type="ORF">M9H77_08591</name>
</gene>
<proteinExistence type="predicted"/>